<protein>
    <submittedName>
        <fullName evidence="1">Uncharacterized protein</fullName>
    </submittedName>
</protein>
<dbReference type="OrthoDB" id="548214at2759"/>
<dbReference type="Proteomes" id="UP000594638">
    <property type="component" value="Unassembled WGS sequence"/>
</dbReference>
<dbReference type="Gramene" id="OE9A092110T1">
    <property type="protein sequence ID" value="OE9A092110C1"/>
    <property type="gene ID" value="OE9A092110"/>
</dbReference>
<organism evidence="1 2">
    <name type="scientific">Olea europaea subsp. europaea</name>
    <dbReference type="NCBI Taxonomy" id="158383"/>
    <lineage>
        <taxon>Eukaryota</taxon>
        <taxon>Viridiplantae</taxon>
        <taxon>Streptophyta</taxon>
        <taxon>Embryophyta</taxon>
        <taxon>Tracheophyta</taxon>
        <taxon>Spermatophyta</taxon>
        <taxon>Magnoliopsida</taxon>
        <taxon>eudicotyledons</taxon>
        <taxon>Gunneridae</taxon>
        <taxon>Pentapetalae</taxon>
        <taxon>asterids</taxon>
        <taxon>lamiids</taxon>
        <taxon>Lamiales</taxon>
        <taxon>Oleaceae</taxon>
        <taxon>Oleeae</taxon>
        <taxon>Olea</taxon>
    </lineage>
</organism>
<proteinExistence type="predicted"/>
<comment type="caution">
    <text evidence="1">The sequence shown here is derived from an EMBL/GenBank/DDBJ whole genome shotgun (WGS) entry which is preliminary data.</text>
</comment>
<dbReference type="AlphaFoldDB" id="A0A8S0SE22"/>
<reference evidence="1 2" key="1">
    <citation type="submission" date="2019-12" db="EMBL/GenBank/DDBJ databases">
        <authorList>
            <person name="Alioto T."/>
            <person name="Alioto T."/>
            <person name="Gomez Garrido J."/>
        </authorList>
    </citation>
    <scope>NUCLEOTIDE SEQUENCE [LARGE SCALE GENOMIC DNA]</scope>
</reference>
<dbReference type="EMBL" id="CACTIH010004309">
    <property type="protein sequence ID" value="CAA2990512.1"/>
    <property type="molecule type" value="Genomic_DNA"/>
</dbReference>
<evidence type="ECO:0000313" key="2">
    <source>
        <dbReference type="Proteomes" id="UP000594638"/>
    </source>
</evidence>
<accession>A0A8S0SE22</accession>
<sequence length="103" mass="11529">MRTNCENLEAVAGNMRFADRIETEANIKCICSVIAGSGFGLEREYQQKHGLSNGHVTETFDPETENSFSEATVKSTVQLLIKFFAGDIWNLRMKAIGLIWLQS</sequence>
<evidence type="ECO:0000313" key="1">
    <source>
        <dbReference type="EMBL" id="CAA2990512.1"/>
    </source>
</evidence>
<name>A0A8S0SE22_OLEEU</name>
<gene>
    <name evidence="1" type="ORF">OLEA9_A092110</name>
</gene>
<keyword evidence="2" id="KW-1185">Reference proteome</keyword>